<organism evidence="12 13">
    <name type="scientific">Dimorphilus gyrociliatus</name>
    <dbReference type="NCBI Taxonomy" id="2664684"/>
    <lineage>
        <taxon>Eukaryota</taxon>
        <taxon>Metazoa</taxon>
        <taxon>Spiralia</taxon>
        <taxon>Lophotrochozoa</taxon>
        <taxon>Annelida</taxon>
        <taxon>Polychaeta</taxon>
        <taxon>Polychaeta incertae sedis</taxon>
        <taxon>Dinophilidae</taxon>
        <taxon>Dimorphilus</taxon>
    </lineage>
</organism>
<dbReference type="GO" id="GO:0004672">
    <property type="term" value="F:protein kinase activity"/>
    <property type="evidence" value="ECO:0007669"/>
    <property type="project" value="InterPro"/>
</dbReference>
<dbReference type="GO" id="GO:0035556">
    <property type="term" value="P:intracellular signal transduction"/>
    <property type="evidence" value="ECO:0007669"/>
    <property type="project" value="InterPro"/>
</dbReference>
<dbReference type="GO" id="GO:0007168">
    <property type="term" value="P:receptor guanylyl cyclase signaling pathway"/>
    <property type="evidence" value="ECO:0007669"/>
    <property type="project" value="TreeGrafter"/>
</dbReference>
<evidence type="ECO:0000256" key="1">
    <source>
        <dbReference type="ARBA" id="ARBA00004167"/>
    </source>
</evidence>
<dbReference type="InterPro" id="IPR001245">
    <property type="entry name" value="Ser-Thr/Tyr_kinase_cat_dom"/>
</dbReference>
<dbReference type="GO" id="GO:0005886">
    <property type="term" value="C:plasma membrane"/>
    <property type="evidence" value="ECO:0007669"/>
    <property type="project" value="TreeGrafter"/>
</dbReference>
<dbReference type="InterPro" id="IPR001054">
    <property type="entry name" value="A/G_cyclase"/>
</dbReference>
<dbReference type="SUPFAM" id="SSF56112">
    <property type="entry name" value="Protein kinase-like (PK-like)"/>
    <property type="match status" value="1"/>
</dbReference>
<dbReference type="Gene3D" id="3.30.70.1230">
    <property type="entry name" value="Nucleotide cyclase"/>
    <property type="match status" value="1"/>
</dbReference>
<dbReference type="GO" id="GO:0004383">
    <property type="term" value="F:guanylate cyclase activity"/>
    <property type="evidence" value="ECO:0007669"/>
    <property type="project" value="UniProtKB-EC"/>
</dbReference>
<evidence type="ECO:0000256" key="3">
    <source>
        <dbReference type="ARBA" id="ARBA00022692"/>
    </source>
</evidence>
<dbReference type="GO" id="GO:0004016">
    <property type="term" value="F:adenylate cyclase activity"/>
    <property type="evidence" value="ECO:0007669"/>
    <property type="project" value="TreeGrafter"/>
</dbReference>
<dbReference type="InterPro" id="IPR001828">
    <property type="entry name" value="ANF_lig-bd_rcpt"/>
</dbReference>
<gene>
    <name evidence="12" type="ORF">DGYR_LOCUS11572</name>
</gene>
<dbReference type="InterPro" id="IPR029787">
    <property type="entry name" value="Nucleotide_cyclase"/>
</dbReference>
<dbReference type="SMART" id="SM00044">
    <property type="entry name" value="CYCc"/>
    <property type="match status" value="1"/>
</dbReference>
<keyword evidence="3" id="KW-0812">Transmembrane</keyword>
<keyword evidence="7" id="KW-0456">Lyase</keyword>
<dbReference type="PANTHER" id="PTHR11920:SF255">
    <property type="entry name" value="RECEPTOR-TYPE GUANYLATE CYCLASE GCY-25"/>
    <property type="match status" value="1"/>
</dbReference>
<name>A0A7I8W6X7_9ANNE</name>
<reference evidence="12 13" key="1">
    <citation type="submission" date="2020-08" db="EMBL/GenBank/DDBJ databases">
        <authorList>
            <person name="Hejnol A."/>
        </authorList>
    </citation>
    <scope>NUCLEOTIDE SEQUENCE [LARGE SCALE GENOMIC DNA]</scope>
</reference>
<evidence type="ECO:0000256" key="2">
    <source>
        <dbReference type="ARBA" id="ARBA00012202"/>
    </source>
</evidence>
<dbReference type="InterPro" id="IPR028082">
    <property type="entry name" value="Peripla_BP_I"/>
</dbReference>
<keyword evidence="9" id="KW-0175">Coiled coil</keyword>
<dbReference type="OrthoDB" id="429436at2759"/>
<keyword evidence="8" id="KW-0141">cGMP biosynthesis</keyword>
<dbReference type="Pfam" id="PF00211">
    <property type="entry name" value="Guanylate_cyc"/>
    <property type="match status" value="1"/>
</dbReference>
<sequence length="835" mass="95205">MRKISNKGAWERIGYGFLYGIDKCYEEEIIRQSSQAALLYSIGNPTNSLLMALGLSDYVSDDKNTFRSLIKGFPSSFQLSRILVEFLKLCNWAETAAFIRERNRCDIRSDEINFLLGKRSINLFPQYMSTSSEYYETEISHKLKVALSHIRLLIFCTSNKLLRFLMQVALKLGISAPDYLLIAFNLKPSINFLRPWPIDGANKPEIRRHYSSLKMIGIENFTTYSDFESTILRKYRLGHLVVYNRCSVIIVCRDEIQNRLKRERLKRSTWKVDPNDILDRRLPKTDSSFGTAIFRGEIVDVVSFRNIDIELTDKDRDELEHMKLMKDDNICPFLGVTVTYPGIYALYLHSPKGTLRRVLHAKETKLDLAFRLSFVMDLSNGLNYIHSSALGKHGSLNYDSCVVDDRWVVKITLYGLYSFFDAKRKQKLFAKNKRDRMQEDSTPPLNEVEEVEPADLWVAPEILRMTTDERANFRYGTQDADVYALAILMQCILFRAEPFFLPSPLQSEDIINTVEAVKLGGPNPYRPIFRKMDGELKPMSDSIDDKKNETLPIPENRLDVVMRVMSKCWSEEPADRPEARVVVKRINSINCGRKLNIMDIITSKLDKYADNLEELTGKRTEEAKDAKDKADKLLKSLLPHSTAEALLKGIHITPVEYQAVSLYYSDIVQFTKLCSRNTPNTVVAMLNDLYSGFDKITTEFRAFKMETVGDAYMVASGLPIKNQRHAHLIADMSIKIRDWTKTFEIEGLKEQVAIRIGLHSGTVTAGVLGQKGGKSPKYTLVGDTVSTVCELEALGKSMMIHVSEAFYALTKDREDLKFQRGDGLQSSATGVIVNC</sequence>
<dbReference type="SUPFAM" id="SSF55073">
    <property type="entry name" value="Nucleotide cyclase"/>
    <property type="match status" value="1"/>
</dbReference>
<dbReference type="EMBL" id="CAJFCJ010000019">
    <property type="protein sequence ID" value="CAD5123945.1"/>
    <property type="molecule type" value="Genomic_DNA"/>
</dbReference>
<accession>A0A7I8W6X7</accession>
<dbReference type="InterPro" id="IPR050401">
    <property type="entry name" value="Cyclic_nucleotide_synthase"/>
</dbReference>
<dbReference type="Gene3D" id="1.10.510.10">
    <property type="entry name" value="Transferase(Phosphotransferase) domain 1"/>
    <property type="match status" value="1"/>
</dbReference>
<evidence type="ECO:0000256" key="4">
    <source>
        <dbReference type="ARBA" id="ARBA00022741"/>
    </source>
</evidence>
<evidence type="ECO:0000313" key="12">
    <source>
        <dbReference type="EMBL" id="CAD5123945.1"/>
    </source>
</evidence>
<dbReference type="PROSITE" id="PS50125">
    <property type="entry name" value="GUANYLATE_CYCLASE_2"/>
    <property type="match status" value="1"/>
</dbReference>
<dbReference type="AlphaFoldDB" id="A0A7I8W6X7"/>
<evidence type="ECO:0000256" key="5">
    <source>
        <dbReference type="ARBA" id="ARBA00022989"/>
    </source>
</evidence>
<dbReference type="Pfam" id="PF07714">
    <property type="entry name" value="PK_Tyr_Ser-Thr"/>
    <property type="match status" value="1"/>
</dbReference>
<comment type="subcellular location">
    <subcellularLocation>
        <location evidence="1">Membrane</location>
        <topology evidence="1">Single-pass membrane protein</topology>
    </subcellularLocation>
</comment>
<keyword evidence="5" id="KW-1133">Transmembrane helix</keyword>
<dbReference type="GO" id="GO:0005524">
    <property type="term" value="F:ATP binding"/>
    <property type="evidence" value="ECO:0007669"/>
    <property type="project" value="InterPro"/>
</dbReference>
<evidence type="ECO:0000256" key="6">
    <source>
        <dbReference type="ARBA" id="ARBA00023136"/>
    </source>
</evidence>
<dbReference type="InterPro" id="IPR000719">
    <property type="entry name" value="Prot_kinase_dom"/>
</dbReference>
<dbReference type="Gene3D" id="3.40.50.2300">
    <property type="match status" value="1"/>
</dbReference>
<keyword evidence="4" id="KW-0547">Nucleotide-binding</keyword>
<keyword evidence="13" id="KW-1185">Reference proteome</keyword>
<dbReference type="InterPro" id="IPR011009">
    <property type="entry name" value="Kinase-like_dom_sf"/>
</dbReference>
<evidence type="ECO:0000313" key="13">
    <source>
        <dbReference type="Proteomes" id="UP000549394"/>
    </source>
</evidence>
<evidence type="ECO:0000256" key="8">
    <source>
        <dbReference type="ARBA" id="ARBA00023293"/>
    </source>
</evidence>
<dbReference type="CDD" id="cd07302">
    <property type="entry name" value="CHD"/>
    <property type="match status" value="1"/>
</dbReference>
<keyword evidence="6" id="KW-0472">Membrane</keyword>
<dbReference type="PANTHER" id="PTHR11920">
    <property type="entry name" value="GUANYLYL CYCLASE"/>
    <property type="match status" value="1"/>
</dbReference>
<feature type="domain" description="Protein kinase" evidence="10">
    <location>
        <begin position="278"/>
        <end position="589"/>
    </location>
</feature>
<evidence type="ECO:0000259" key="11">
    <source>
        <dbReference type="PROSITE" id="PS50125"/>
    </source>
</evidence>
<dbReference type="GO" id="GO:0001653">
    <property type="term" value="F:peptide receptor activity"/>
    <property type="evidence" value="ECO:0007669"/>
    <property type="project" value="TreeGrafter"/>
</dbReference>
<comment type="caution">
    <text evidence="12">The sequence shown here is derived from an EMBL/GenBank/DDBJ whole genome shotgun (WGS) entry which is preliminary data.</text>
</comment>
<protein>
    <recommendedName>
        <fullName evidence="2">guanylate cyclase</fullName>
        <ecNumber evidence="2">4.6.1.2</ecNumber>
    </recommendedName>
</protein>
<dbReference type="Proteomes" id="UP000549394">
    <property type="component" value="Unassembled WGS sequence"/>
</dbReference>
<feature type="domain" description="Guanylate cyclase" evidence="11">
    <location>
        <begin position="661"/>
        <end position="792"/>
    </location>
</feature>
<evidence type="ECO:0000256" key="9">
    <source>
        <dbReference type="SAM" id="Coils"/>
    </source>
</evidence>
<dbReference type="Pfam" id="PF01094">
    <property type="entry name" value="ANF_receptor"/>
    <property type="match status" value="1"/>
</dbReference>
<proteinExistence type="predicted"/>
<dbReference type="Gene3D" id="6.10.250.780">
    <property type="match status" value="1"/>
</dbReference>
<evidence type="ECO:0000259" key="10">
    <source>
        <dbReference type="PROSITE" id="PS50011"/>
    </source>
</evidence>
<feature type="coiled-coil region" evidence="9">
    <location>
        <begin position="598"/>
        <end position="625"/>
    </location>
</feature>
<evidence type="ECO:0000256" key="7">
    <source>
        <dbReference type="ARBA" id="ARBA00023239"/>
    </source>
</evidence>
<dbReference type="SUPFAM" id="SSF53822">
    <property type="entry name" value="Periplasmic binding protein-like I"/>
    <property type="match status" value="1"/>
</dbReference>
<dbReference type="EC" id="4.6.1.2" evidence="2"/>
<dbReference type="PROSITE" id="PS50011">
    <property type="entry name" value="PROTEIN_KINASE_DOM"/>
    <property type="match status" value="1"/>
</dbReference>